<evidence type="ECO:0000313" key="3">
    <source>
        <dbReference type="Proteomes" id="UP000005324"/>
    </source>
</evidence>
<feature type="compositionally biased region" description="Low complexity" evidence="1">
    <location>
        <begin position="28"/>
        <end position="40"/>
    </location>
</feature>
<feature type="compositionally biased region" description="Polar residues" evidence="1">
    <location>
        <begin position="1"/>
        <end position="10"/>
    </location>
</feature>
<reference evidence="2 3" key="1">
    <citation type="submission" date="2010-04" db="EMBL/GenBank/DDBJ databases">
        <authorList>
            <person name="Qin X."/>
            <person name="Bachman B."/>
            <person name="Battles P."/>
            <person name="Bell A."/>
            <person name="Bess C."/>
            <person name="Bickham C."/>
            <person name="Chaboub L."/>
            <person name="Chen D."/>
            <person name="Coyle M."/>
            <person name="Deiros D.R."/>
            <person name="Dinh H."/>
            <person name="Forbes L."/>
            <person name="Fowler G."/>
            <person name="Francisco L."/>
            <person name="Fu Q."/>
            <person name="Gubbala S."/>
            <person name="Hale W."/>
            <person name="Han Y."/>
            <person name="Hemphill L."/>
            <person name="Highlander S.K."/>
            <person name="Hirani K."/>
            <person name="Hogues M."/>
            <person name="Jackson L."/>
            <person name="Jakkamsetti A."/>
            <person name="Javaid M."/>
            <person name="Jiang H."/>
            <person name="Korchina V."/>
            <person name="Kovar C."/>
            <person name="Lara F."/>
            <person name="Lee S."/>
            <person name="Mata R."/>
            <person name="Mathew T."/>
            <person name="Moen C."/>
            <person name="Morales K."/>
            <person name="Munidasa M."/>
            <person name="Nazareth L."/>
            <person name="Ngo R."/>
            <person name="Nguyen L."/>
            <person name="Okwuonu G."/>
            <person name="Ongeri F."/>
            <person name="Patil S."/>
            <person name="Petrosino J."/>
            <person name="Pham C."/>
            <person name="Pham P."/>
            <person name="Pu L.-L."/>
            <person name="Puazo M."/>
            <person name="Raj R."/>
            <person name="Reid J."/>
            <person name="Rouhana J."/>
            <person name="Saada N."/>
            <person name="Shang Y."/>
            <person name="Simmons D."/>
            <person name="Thornton R."/>
            <person name="Warren J."/>
            <person name="Weissenberger G."/>
            <person name="Zhang J."/>
            <person name="Zhang L."/>
            <person name="Zhou C."/>
            <person name="Zhu D."/>
            <person name="Muzny D."/>
            <person name="Worley K."/>
            <person name="Gibbs R."/>
        </authorList>
    </citation>
    <scope>NUCLEOTIDE SEQUENCE [LARGE SCALE GENOMIC DNA]</scope>
    <source>
        <strain evidence="2 3">ATCC 49957</strain>
    </source>
</reference>
<evidence type="ECO:0000313" key="2">
    <source>
        <dbReference type="EMBL" id="EFH11801.1"/>
    </source>
</evidence>
<dbReference type="Proteomes" id="UP000005324">
    <property type="component" value="Unassembled WGS sequence"/>
</dbReference>
<protein>
    <submittedName>
        <fullName evidence="2">Uncharacterized protein</fullName>
    </submittedName>
</protein>
<proteinExistence type="predicted"/>
<comment type="caution">
    <text evidence="2">The sequence shown here is derived from an EMBL/GenBank/DDBJ whole genome shotgun (WGS) entry which is preliminary data.</text>
</comment>
<sequence length="46" mass="4758">MCPPATQSRAGTRGDPRPFRCASYRAQPSPAAGAPEGAPGCRKDLT</sequence>
<accession>D5RLL8</accession>
<feature type="region of interest" description="Disordered" evidence="1">
    <location>
        <begin position="1"/>
        <end position="46"/>
    </location>
</feature>
<dbReference type="AlphaFoldDB" id="D5RLL8"/>
<gene>
    <name evidence="2" type="ORF">HMPREF0731_1979</name>
</gene>
<dbReference type="HOGENOM" id="CLU_3188470_0_0_5"/>
<keyword evidence="3" id="KW-1185">Reference proteome</keyword>
<dbReference type="EMBL" id="ADVL01000321">
    <property type="protein sequence ID" value="EFH11801.1"/>
    <property type="molecule type" value="Genomic_DNA"/>
</dbReference>
<evidence type="ECO:0000256" key="1">
    <source>
        <dbReference type="SAM" id="MobiDB-lite"/>
    </source>
</evidence>
<organism evidence="2 3">
    <name type="scientific">Pseudoroseomonas cervicalis ATCC 49957</name>
    <dbReference type="NCBI Taxonomy" id="525371"/>
    <lineage>
        <taxon>Bacteria</taxon>
        <taxon>Pseudomonadati</taxon>
        <taxon>Pseudomonadota</taxon>
        <taxon>Alphaproteobacteria</taxon>
        <taxon>Acetobacterales</taxon>
        <taxon>Roseomonadaceae</taxon>
        <taxon>Roseomonas</taxon>
    </lineage>
</organism>
<name>D5RLL8_9PROT</name>